<evidence type="ECO:0000313" key="2">
    <source>
        <dbReference type="Proteomes" id="UP000215703"/>
    </source>
</evidence>
<sequence length="102" mass="11601">MGASDGPAVLQRVVDFCRHCSCCGRVGVMTRFFVSHYIFRWRTAMNDIYVASWPRLRAIEGASQRVQQDPMRFASGRIFLPGCVPPPLPRRDQSLRMIQPSS</sequence>
<dbReference type="Pfam" id="PF05992">
    <property type="entry name" value="SbmA_BacA"/>
    <property type="match status" value="1"/>
</dbReference>
<reference evidence="1 2" key="1">
    <citation type="journal article" date="2014" name="Int. J. Syst. Evol. Microbiol.">
        <title>Bradyrhizobium ottawaense sp. nov., a symbiotic nitrogen fixing bacterium from root nodules of soybeans in Canada.</title>
        <authorList>
            <person name="Yu X."/>
            <person name="Cloutier S."/>
            <person name="Tambong J.T."/>
            <person name="Bromfield E.S."/>
        </authorList>
    </citation>
    <scope>NUCLEOTIDE SEQUENCE [LARGE SCALE GENOMIC DNA]</scope>
    <source>
        <strain evidence="1 2">OO99</strain>
    </source>
</reference>
<dbReference type="EMBL" id="CP029425">
    <property type="protein sequence ID" value="AWL91419.1"/>
    <property type="molecule type" value="Genomic_DNA"/>
</dbReference>
<organism evidence="1 2">
    <name type="scientific">Bradyrhizobium ottawaense</name>
    <dbReference type="NCBI Taxonomy" id="931866"/>
    <lineage>
        <taxon>Bacteria</taxon>
        <taxon>Pseudomonadati</taxon>
        <taxon>Pseudomonadota</taxon>
        <taxon>Alphaproteobacteria</taxon>
        <taxon>Hyphomicrobiales</taxon>
        <taxon>Nitrobacteraceae</taxon>
        <taxon>Bradyrhizobium</taxon>
    </lineage>
</organism>
<dbReference type="OrthoDB" id="8233587at2"/>
<proteinExistence type="predicted"/>
<dbReference type="InterPro" id="IPR009248">
    <property type="entry name" value="SbmA_BacA"/>
</dbReference>
<protein>
    <submittedName>
        <fullName evidence="1">Uncharacterized protein</fullName>
    </submittedName>
</protein>
<dbReference type="GO" id="GO:1904680">
    <property type="term" value="F:peptide transmembrane transporter activity"/>
    <property type="evidence" value="ECO:0007669"/>
    <property type="project" value="InterPro"/>
</dbReference>
<reference evidence="1 2" key="2">
    <citation type="journal article" date="2017" name="Syst. Appl. Microbiol.">
        <title>Soybeans inoculated with root zone soils of Canadian native legumes harbour diverse and novel Bradyrhizobium spp. that possess agricultural potential.</title>
        <authorList>
            <person name="Bromfield E.S.P."/>
            <person name="Cloutier S."/>
            <person name="Tambong J.T."/>
            <person name="Tran Thi T.V."/>
        </authorList>
    </citation>
    <scope>NUCLEOTIDE SEQUENCE [LARGE SCALE GENOMIC DNA]</scope>
    <source>
        <strain evidence="1 2">OO99</strain>
    </source>
</reference>
<name>A0A2U8P160_9BRAD</name>
<dbReference type="GO" id="GO:0016020">
    <property type="term" value="C:membrane"/>
    <property type="evidence" value="ECO:0007669"/>
    <property type="project" value="InterPro"/>
</dbReference>
<dbReference type="AlphaFoldDB" id="A0A2U8P160"/>
<dbReference type="Proteomes" id="UP000215703">
    <property type="component" value="Chromosome"/>
</dbReference>
<dbReference type="GO" id="GO:0015833">
    <property type="term" value="P:peptide transport"/>
    <property type="evidence" value="ECO:0007669"/>
    <property type="project" value="InterPro"/>
</dbReference>
<dbReference type="KEGG" id="bot:CIT37_03310"/>
<gene>
    <name evidence="1" type="ORF">CIT37_03310</name>
</gene>
<accession>A0A2U8P160</accession>
<evidence type="ECO:0000313" key="1">
    <source>
        <dbReference type="EMBL" id="AWL91419.1"/>
    </source>
</evidence>